<dbReference type="EMBL" id="CP117411">
    <property type="protein sequence ID" value="WCT74703.1"/>
    <property type="molecule type" value="Genomic_DNA"/>
</dbReference>
<evidence type="ECO:0000313" key="2">
    <source>
        <dbReference type="EMBL" id="WCT74703.1"/>
    </source>
</evidence>
<evidence type="ECO:0000313" key="3">
    <source>
        <dbReference type="Proteomes" id="UP001220395"/>
    </source>
</evidence>
<dbReference type="RefSeq" id="WP_273689989.1">
    <property type="nucleotide sequence ID" value="NZ_CP117411.1"/>
</dbReference>
<proteinExistence type="predicted"/>
<keyword evidence="1" id="KW-0472">Membrane</keyword>
<sequence length="107" mass="11924">MASTAPLSWRRSFGILCHMRKAHDPDRFHRIVGWVSAIILLLFIGLPIFAVSAIGECLPRGTPETAACDARKRMELLFLLFAIPITSAVAGWLMFRLSKFFDGPYGS</sequence>
<organism evidence="2 3">
    <name type="scientific">Sphingomonas naphthae</name>
    <dbReference type="NCBI Taxonomy" id="1813468"/>
    <lineage>
        <taxon>Bacteria</taxon>
        <taxon>Pseudomonadati</taxon>
        <taxon>Pseudomonadota</taxon>
        <taxon>Alphaproteobacteria</taxon>
        <taxon>Sphingomonadales</taxon>
        <taxon>Sphingomonadaceae</taxon>
        <taxon>Sphingomonas</taxon>
    </lineage>
</organism>
<accession>A0ABY7TN88</accession>
<keyword evidence="1" id="KW-1133">Transmembrane helix</keyword>
<gene>
    <name evidence="2" type="ORF">PQ455_05600</name>
</gene>
<keyword evidence="3" id="KW-1185">Reference proteome</keyword>
<reference evidence="2 3" key="1">
    <citation type="submission" date="2023-02" db="EMBL/GenBank/DDBJ databases">
        <title>Genome sequence of Sphingomonas naphthae.</title>
        <authorList>
            <person name="Kim S."/>
            <person name="Heo J."/>
            <person name="Kwon S.-W."/>
        </authorList>
    </citation>
    <scope>NUCLEOTIDE SEQUENCE [LARGE SCALE GENOMIC DNA]</scope>
    <source>
        <strain evidence="2 3">KACC 18716</strain>
    </source>
</reference>
<feature type="transmembrane region" description="Helical" evidence="1">
    <location>
        <begin position="31"/>
        <end position="55"/>
    </location>
</feature>
<evidence type="ECO:0000256" key="1">
    <source>
        <dbReference type="SAM" id="Phobius"/>
    </source>
</evidence>
<keyword evidence="1" id="KW-0812">Transmembrane</keyword>
<name>A0ABY7TN88_9SPHN</name>
<protein>
    <submittedName>
        <fullName evidence="2">Uncharacterized protein</fullName>
    </submittedName>
</protein>
<feature type="transmembrane region" description="Helical" evidence="1">
    <location>
        <begin position="76"/>
        <end position="95"/>
    </location>
</feature>
<dbReference type="Proteomes" id="UP001220395">
    <property type="component" value="Chromosome"/>
</dbReference>